<dbReference type="AlphaFoldDB" id="A0A1Y1MYJ0"/>
<dbReference type="EMBL" id="GEZM01023384">
    <property type="protein sequence ID" value="JAV88416.1"/>
    <property type="molecule type" value="Transcribed_RNA"/>
</dbReference>
<accession>A0A1Y1MYJ0</accession>
<reference evidence="1" key="1">
    <citation type="journal article" date="2016" name="Sci. Rep.">
        <title>Molecular characterization of firefly nuptial gifts: a multi-omics approach sheds light on postcopulatory sexual selection.</title>
        <authorList>
            <person name="Al-Wathiqui N."/>
            <person name="Fallon T.R."/>
            <person name="South A."/>
            <person name="Weng J.K."/>
            <person name="Lewis S.M."/>
        </authorList>
    </citation>
    <scope>NUCLEOTIDE SEQUENCE</scope>
</reference>
<organism evidence="1">
    <name type="scientific">Photinus pyralis</name>
    <name type="common">Common eastern firefly</name>
    <name type="synonym">Lampyris pyralis</name>
    <dbReference type="NCBI Taxonomy" id="7054"/>
    <lineage>
        <taxon>Eukaryota</taxon>
        <taxon>Metazoa</taxon>
        <taxon>Ecdysozoa</taxon>
        <taxon>Arthropoda</taxon>
        <taxon>Hexapoda</taxon>
        <taxon>Insecta</taxon>
        <taxon>Pterygota</taxon>
        <taxon>Neoptera</taxon>
        <taxon>Endopterygota</taxon>
        <taxon>Coleoptera</taxon>
        <taxon>Polyphaga</taxon>
        <taxon>Elateriformia</taxon>
        <taxon>Elateroidea</taxon>
        <taxon>Lampyridae</taxon>
        <taxon>Lampyrinae</taxon>
        <taxon>Photinus</taxon>
    </lineage>
</organism>
<evidence type="ECO:0000313" key="1">
    <source>
        <dbReference type="EMBL" id="JAV88417.1"/>
    </source>
</evidence>
<protein>
    <submittedName>
        <fullName evidence="1">Uncharacterized protein</fullName>
    </submittedName>
</protein>
<proteinExistence type="predicted"/>
<sequence>MTPQSTEFSSGNEGWMPLYMKLSQKEHVLGENEAPGGLEVWKHLKEGVGRGIQPLFLFGPPGPLYSHRHFLKGVTKSNTIRAYGETGVDGPLRETLHKTLTVGRAV</sequence>
<dbReference type="EMBL" id="GEZM01023383">
    <property type="protein sequence ID" value="JAV88417.1"/>
    <property type="molecule type" value="Transcribed_RNA"/>
</dbReference>
<name>A0A1Y1MYJ0_PHOPY</name>